<proteinExistence type="inferred from homology"/>
<dbReference type="AlphaFoldDB" id="A0A556QQZ1"/>
<comment type="similarity">
    <text evidence="1 8">Belongs to the class-II aminoacyl-tRNA synthetase family.</text>
</comment>
<dbReference type="SUPFAM" id="SSF55681">
    <property type="entry name" value="Class II aaRS and biotin synthetases"/>
    <property type="match status" value="1"/>
</dbReference>
<dbReference type="PANTHER" id="PTHR43707">
    <property type="entry name" value="HISTIDYL-TRNA SYNTHETASE"/>
    <property type="match status" value="1"/>
</dbReference>
<protein>
    <recommendedName>
        <fullName evidence="8">Histidine--tRNA ligase</fullName>
        <ecNumber evidence="8">6.1.1.21</ecNumber>
    </recommendedName>
    <alternativeName>
        <fullName evidence="8">Histidyl-tRNA synthetase</fullName>
        <shortName evidence="8">HisRS</shortName>
    </alternativeName>
</protein>
<keyword evidence="12" id="KW-1185">Reference proteome</keyword>
<dbReference type="InterPro" id="IPR041715">
    <property type="entry name" value="HisRS-like_core"/>
</dbReference>
<dbReference type="InterPro" id="IPR006195">
    <property type="entry name" value="aa-tRNA-synth_II"/>
</dbReference>
<dbReference type="GO" id="GO:0005524">
    <property type="term" value="F:ATP binding"/>
    <property type="evidence" value="ECO:0007669"/>
    <property type="project" value="UniProtKB-UniRule"/>
</dbReference>
<evidence type="ECO:0000256" key="4">
    <source>
        <dbReference type="ARBA" id="ARBA00022741"/>
    </source>
</evidence>
<dbReference type="InterPro" id="IPR004516">
    <property type="entry name" value="HisRS/HisZ"/>
</dbReference>
<dbReference type="EC" id="6.1.1.21" evidence="8"/>
<dbReference type="Proteomes" id="UP000315648">
    <property type="component" value="Unassembled WGS sequence"/>
</dbReference>
<feature type="binding site" evidence="9">
    <location>
        <position position="273"/>
    </location>
    <ligand>
        <name>L-histidine</name>
        <dbReference type="ChEBI" id="CHEBI:57595"/>
    </ligand>
</feature>
<evidence type="ECO:0000256" key="8">
    <source>
        <dbReference type="HAMAP-Rule" id="MF_00127"/>
    </source>
</evidence>
<dbReference type="CDD" id="cd00773">
    <property type="entry name" value="HisRS-like_core"/>
    <property type="match status" value="1"/>
</dbReference>
<keyword evidence="8" id="KW-0067">ATP-binding</keyword>
<dbReference type="GO" id="GO:0005737">
    <property type="term" value="C:cytoplasm"/>
    <property type="evidence" value="ECO:0007669"/>
    <property type="project" value="UniProtKB-SubCell"/>
</dbReference>
<dbReference type="InterPro" id="IPR015807">
    <property type="entry name" value="His-tRNA-ligase"/>
</dbReference>
<dbReference type="PANTHER" id="PTHR43707:SF1">
    <property type="entry name" value="HISTIDINE--TRNA LIGASE, MITOCHONDRIAL-RELATED"/>
    <property type="match status" value="1"/>
</dbReference>
<evidence type="ECO:0000256" key="6">
    <source>
        <dbReference type="ARBA" id="ARBA00023146"/>
    </source>
</evidence>
<accession>A0A556QQZ1</accession>
<organism evidence="11 12">
    <name type="scientific">Rariglobus hedericola</name>
    <dbReference type="NCBI Taxonomy" id="2597822"/>
    <lineage>
        <taxon>Bacteria</taxon>
        <taxon>Pseudomonadati</taxon>
        <taxon>Verrucomicrobiota</taxon>
        <taxon>Opitutia</taxon>
        <taxon>Opitutales</taxon>
        <taxon>Opitutaceae</taxon>
        <taxon>Rariglobus</taxon>
    </lineage>
</organism>
<keyword evidence="3 8" id="KW-0436">Ligase</keyword>
<keyword evidence="5 8" id="KW-0648">Protein biosynthesis</keyword>
<gene>
    <name evidence="8" type="primary">hisS</name>
    <name evidence="11" type="ORF">FPL22_07090</name>
</gene>
<feature type="binding site" evidence="9">
    <location>
        <position position="127"/>
    </location>
    <ligand>
        <name>L-histidine</name>
        <dbReference type="ChEBI" id="CHEBI:57595"/>
    </ligand>
</feature>
<dbReference type="EMBL" id="VMBG01000001">
    <property type="protein sequence ID" value="TSJ79054.1"/>
    <property type="molecule type" value="Genomic_DNA"/>
</dbReference>
<feature type="binding site" evidence="9">
    <location>
        <begin position="277"/>
        <end position="278"/>
    </location>
    <ligand>
        <name>L-histidine</name>
        <dbReference type="ChEBI" id="CHEBI:57595"/>
    </ligand>
</feature>
<sequence>MAQFQSLPGFREFYPDAFARRNHVFRLWRQTAHTFGFQEYDAPVLEPLDLYKAKSGDEIETQLFSFTDKGGREVALRPEMTPTVCRLVGAKANALKRPIKWFSIAEFYRYERAQKGRERAFFQYNCDIFGEPGPEAEIELIALLVQSIRGFGLSAQDFYVRLSDRNLWFYYLEALGFDEAQTRSILGAIDKYEKVGEDAFKGYIEAHGALEPEKKDKIIAFLKVKSLAVLEETLASIAGEKIAARLADWRKLLGGLQSMGLAEFIEVDFGVVRGLAYYTGFVFEAFDRKGELRAIAGGGRYDDLVQKLGGPALPAVGFAIGDVTMALLLEQRGLMPTFANSTDIYAVIGGGEAERAAAFADIHALRANGFRVEYPLKDLAFGKQFKAATEAGAKLALIYGGDELAKGVVKVRDLGARTEMDVPCDQVAAMVRDFFSAGAE</sequence>
<dbReference type="PIRSF" id="PIRSF001549">
    <property type="entry name" value="His-tRNA_synth"/>
    <property type="match status" value="1"/>
</dbReference>
<comment type="caution">
    <text evidence="11">The sequence shown here is derived from an EMBL/GenBank/DDBJ whole genome shotgun (WGS) entry which is preliminary data.</text>
</comment>
<evidence type="ECO:0000256" key="5">
    <source>
        <dbReference type="ARBA" id="ARBA00022917"/>
    </source>
</evidence>
<comment type="catalytic activity">
    <reaction evidence="7 8">
        <text>tRNA(His) + L-histidine + ATP = L-histidyl-tRNA(His) + AMP + diphosphate + H(+)</text>
        <dbReference type="Rhea" id="RHEA:17313"/>
        <dbReference type="Rhea" id="RHEA-COMP:9665"/>
        <dbReference type="Rhea" id="RHEA-COMP:9689"/>
        <dbReference type="ChEBI" id="CHEBI:15378"/>
        <dbReference type="ChEBI" id="CHEBI:30616"/>
        <dbReference type="ChEBI" id="CHEBI:33019"/>
        <dbReference type="ChEBI" id="CHEBI:57595"/>
        <dbReference type="ChEBI" id="CHEBI:78442"/>
        <dbReference type="ChEBI" id="CHEBI:78527"/>
        <dbReference type="ChEBI" id="CHEBI:456215"/>
        <dbReference type="EC" id="6.1.1.21"/>
    </reaction>
</comment>
<dbReference type="Pfam" id="PF13393">
    <property type="entry name" value="tRNA-synt_His"/>
    <property type="match status" value="1"/>
</dbReference>
<dbReference type="PROSITE" id="PS50862">
    <property type="entry name" value="AA_TRNA_LIGASE_II"/>
    <property type="match status" value="1"/>
</dbReference>
<evidence type="ECO:0000256" key="2">
    <source>
        <dbReference type="ARBA" id="ARBA00011738"/>
    </source>
</evidence>
<feature type="binding site" evidence="9">
    <location>
        <position position="109"/>
    </location>
    <ligand>
        <name>L-histidine</name>
        <dbReference type="ChEBI" id="CHEBI:57595"/>
    </ligand>
</feature>
<dbReference type="HAMAP" id="MF_00127">
    <property type="entry name" value="His_tRNA_synth"/>
    <property type="match status" value="1"/>
</dbReference>
<evidence type="ECO:0000313" key="11">
    <source>
        <dbReference type="EMBL" id="TSJ79054.1"/>
    </source>
</evidence>
<dbReference type="GO" id="GO:0006427">
    <property type="term" value="P:histidyl-tRNA aminoacylation"/>
    <property type="evidence" value="ECO:0007669"/>
    <property type="project" value="UniProtKB-UniRule"/>
</dbReference>
<dbReference type="NCBIfam" id="TIGR00442">
    <property type="entry name" value="hisS"/>
    <property type="match status" value="1"/>
</dbReference>
<evidence type="ECO:0000256" key="9">
    <source>
        <dbReference type="PIRSR" id="PIRSR001549-1"/>
    </source>
</evidence>
<feature type="binding site" evidence="9">
    <location>
        <position position="123"/>
    </location>
    <ligand>
        <name>L-histidine</name>
        <dbReference type="ChEBI" id="CHEBI:57595"/>
    </ligand>
</feature>
<comment type="subunit">
    <text evidence="2 8">Homodimer.</text>
</comment>
<evidence type="ECO:0000256" key="3">
    <source>
        <dbReference type="ARBA" id="ARBA00022598"/>
    </source>
</evidence>
<evidence type="ECO:0000256" key="1">
    <source>
        <dbReference type="ARBA" id="ARBA00008226"/>
    </source>
</evidence>
<dbReference type="InterPro" id="IPR045864">
    <property type="entry name" value="aa-tRNA-synth_II/BPL/LPL"/>
</dbReference>
<dbReference type="RefSeq" id="WP_144229397.1">
    <property type="nucleotide sequence ID" value="NZ_CBCRVV010000005.1"/>
</dbReference>
<reference evidence="11 12" key="1">
    <citation type="submission" date="2019-07" db="EMBL/GenBank/DDBJ databases">
        <title>Description of 53C-WASEF.</title>
        <authorList>
            <person name="Pitt A."/>
            <person name="Hahn M.W."/>
        </authorList>
    </citation>
    <scope>NUCLEOTIDE SEQUENCE [LARGE SCALE GENOMIC DNA]</scope>
    <source>
        <strain evidence="11 12">53C-WASEF</strain>
    </source>
</reference>
<dbReference type="Gene3D" id="3.30.930.10">
    <property type="entry name" value="Bira Bifunctional Protein, Domain 2"/>
    <property type="match status" value="1"/>
</dbReference>
<dbReference type="InterPro" id="IPR004154">
    <property type="entry name" value="Anticodon-bd"/>
</dbReference>
<evidence type="ECO:0000256" key="7">
    <source>
        <dbReference type="ARBA" id="ARBA00047639"/>
    </source>
</evidence>
<evidence type="ECO:0000313" key="12">
    <source>
        <dbReference type="Proteomes" id="UP000315648"/>
    </source>
</evidence>
<evidence type="ECO:0000259" key="10">
    <source>
        <dbReference type="PROSITE" id="PS50862"/>
    </source>
</evidence>
<dbReference type="Gene3D" id="3.40.50.800">
    <property type="entry name" value="Anticodon-binding domain"/>
    <property type="match status" value="1"/>
</dbReference>
<feature type="domain" description="Aminoacyl-transfer RNA synthetases class-II family profile" evidence="10">
    <location>
        <begin position="1"/>
        <end position="336"/>
    </location>
</feature>
<name>A0A556QQZ1_9BACT</name>
<keyword evidence="4 8" id="KW-0547">Nucleotide-binding</keyword>
<comment type="subcellular location">
    <subcellularLocation>
        <location evidence="8">Cytoplasm</location>
    </subcellularLocation>
</comment>
<dbReference type="InterPro" id="IPR036621">
    <property type="entry name" value="Anticodon-bd_dom_sf"/>
</dbReference>
<keyword evidence="8" id="KW-0963">Cytoplasm</keyword>
<dbReference type="GO" id="GO:0004821">
    <property type="term" value="F:histidine-tRNA ligase activity"/>
    <property type="evidence" value="ECO:0007669"/>
    <property type="project" value="UniProtKB-UniRule"/>
</dbReference>
<dbReference type="SUPFAM" id="SSF52954">
    <property type="entry name" value="Class II aaRS ABD-related"/>
    <property type="match status" value="1"/>
</dbReference>
<feature type="binding site" evidence="9">
    <location>
        <begin position="79"/>
        <end position="81"/>
    </location>
    <ligand>
        <name>L-histidine</name>
        <dbReference type="ChEBI" id="CHEBI:57595"/>
    </ligand>
</feature>
<keyword evidence="6 8" id="KW-0030">Aminoacyl-tRNA synthetase</keyword>
<dbReference type="Pfam" id="PF03129">
    <property type="entry name" value="HGTP_anticodon"/>
    <property type="match status" value="1"/>
</dbReference>
<dbReference type="OrthoDB" id="9800814at2"/>